<dbReference type="InterPro" id="IPR009057">
    <property type="entry name" value="Homeodomain-like_sf"/>
</dbReference>
<gene>
    <name evidence="4" type="ORF">JK636_01945</name>
</gene>
<dbReference type="PANTHER" id="PTHR43479">
    <property type="entry name" value="ACREF/ENVCD OPERON REPRESSOR-RELATED"/>
    <property type="match status" value="1"/>
</dbReference>
<name>A0ABS1T5A0_9CLOT</name>
<dbReference type="InterPro" id="IPR001647">
    <property type="entry name" value="HTH_TetR"/>
</dbReference>
<dbReference type="SUPFAM" id="SSF46689">
    <property type="entry name" value="Homeodomain-like"/>
    <property type="match status" value="1"/>
</dbReference>
<dbReference type="Gene3D" id="1.10.357.10">
    <property type="entry name" value="Tetracycline Repressor, domain 2"/>
    <property type="match status" value="1"/>
</dbReference>
<dbReference type="InterPro" id="IPR050624">
    <property type="entry name" value="HTH-type_Tx_Regulator"/>
</dbReference>
<dbReference type="PANTHER" id="PTHR43479:SF11">
    <property type="entry name" value="ACREF_ENVCD OPERON REPRESSOR-RELATED"/>
    <property type="match status" value="1"/>
</dbReference>
<feature type="domain" description="HTH tetR-type" evidence="3">
    <location>
        <begin position="3"/>
        <end position="63"/>
    </location>
</feature>
<dbReference type="PROSITE" id="PS50977">
    <property type="entry name" value="HTH_TETR_2"/>
    <property type="match status" value="1"/>
</dbReference>
<keyword evidence="1 2" id="KW-0238">DNA-binding</keyword>
<evidence type="ECO:0000256" key="1">
    <source>
        <dbReference type="ARBA" id="ARBA00023125"/>
    </source>
</evidence>
<sequence length="193" mass="22281">MELSTRQKIVLATIECIEKEGINAVTIRSIGKEANVNSASINYYFGSKEKLIEEVFDYIQKDFMMDFTEIINKDIDLRKIVEELLLYIIQGTIKYPNIVKAVLYEPFFNNNYNGVFINKINALCKELCIKLNKQHNANEDNNKIAVIQLTASSLFMGIFPCIFKDFANIDLRDENVLKEYIKRLSDIFINAIS</sequence>
<organism evidence="4 5">
    <name type="scientific">Clostridium rhizosphaerae</name>
    <dbReference type="NCBI Taxonomy" id="2803861"/>
    <lineage>
        <taxon>Bacteria</taxon>
        <taxon>Bacillati</taxon>
        <taxon>Bacillota</taxon>
        <taxon>Clostridia</taxon>
        <taxon>Eubacteriales</taxon>
        <taxon>Clostridiaceae</taxon>
        <taxon>Clostridium</taxon>
    </lineage>
</organism>
<accession>A0ABS1T5A0</accession>
<feature type="DNA-binding region" description="H-T-H motif" evidence="2">
    <location>
        <begin position="26"/>
        <end position="45"/>
    </location>
</feature>
<evidence type="ECO:0000313" key="5">
    <source>
        <dbReference type="Proteomes" id="UP000632377"/>
    </source>
</evidence>
<evidence type="ECO:0000313" key="4">
    <source>
        <dbReference type="EMBL" id="MBL4934516.1"/>
    </source>
</evidence>
<keyword evidence="5" id="KW-1185">Reference proteome</keyword>
<dbReference type="EMBL" id="JAESWC010000001">
    <property type="protein sequence ID" value="MBL4934516.1"/>
    <property type="molecule type" value="Genomic_DNA"/>
</dbReference>
<dbReference type="Proteomes" id="UP000632377">
    <property type="component" value="Unassembled WGS sequence"/>
</dbReference>
<reference evidence="4 5" key="1">
    <citation type="submission" date="2021-01" db="EMBL/GenBank/DDBJ databases">
        <title>Genome public.</title>
        <authorList>
            <person name="Liu C."/>
            <person name="Sun Q."/>
        </authorList>
    </citation>
    <scope>NUCLEOTIDE SEQUENCE [LARGE SCALE GENOMIC DNA]</scope>
    <source>
        <strain evidence="4 5">YIM B02515</strain>
    </source>
</reference>
<dbReference type="Pfam" id="PF00440">
    <property type="entry name" value="TetR_N"/>
    <property type="match status" value="1"/>
</dbReference>
<protein>
    <submittedName>
        <fullName evidence="4">TetR/AcrR family transcriptional regulator</fullName>
    </submittedName>
</protein>
<dbReference type="PROSITE" id="PS01081">
    <property type="entry name" value="HTH_TETR_1"/>
    <property type="match status" value="1"/>
</dbReference>
<comment type="caution">
    <text evidence="4">The sequence shown here is derived from an EMBL/GenBank/DDBJ whole genome shotgun (WGS) entry which is preliminary data.</text>
</comment>
<dbReference type="RefSeq" id="WP_202747148.1">
    <property type="nucleotide sequence ID" value="NZ_JAESWC010000001.1"/>
</dbReference>
<dbReference type="InterPro" id="IPR023772">
    <property type="entry name" value="DNA-bd_HTH_TetR-type_CS"/>
</dbReference>
<evidence type="ECO:0000259" key="3">
    <source>
        <dbReference type="PROSITE" id="PS50977"/>
    </source>
</evidence>
<proteinExistence type="predicted"/>
<evidence type="ECO:0000256" key="2">
    <source>
        <dbReference type="PROSITE-ProRule" id="PRU00335"/>
    </source>
</evidence>